<feature type="compositionally biased region" description="Pro residues" evidence="1">
    <location>
        <begin position="380"/>
        <end position="396"/>
    </location>
</feature>
<evidence type="ECO:0000313" key="3">
    <source>
        <dbReference type="EMBL" id="GIL53710.1"/>
    </source>
</evidence>
<accession>A0A8J4B437</accession>
<gene>
    <name evidence="3" type="ORF">Vafri_9167</name>
</gene>
<feature type="signal peptide" evidence="2">
    <location>
        <begin position="1"/>
        <end position="22"/>
    </location>
</feature>
<proteinExistence type="predicted"/>
<reference evidence="3" key="1">
    <citation type="journal article" date="2021" name="Proc. Natl. Acad. Sci. U.S.A.">
        <title>Three genomes in the algal genus Volvox reveal the fate of a haploid sex-determining region after a transition to homothallism.</title>
        <authorList>
            <person name="Yamamoto K."/>
            <person name="Hamaji T."/>
            <person name="Kawai-Toyooka H."/>
            <person name="Matsuzaki R."/>
            <person name="Takahashi F."/>
            <person name="Nishimura Y."/>
            <person name="Kawachi M."/>
            <person name="Noguchi H."/>
            <person name="Minakuchi Y."/>
            <person name="Umen J.G."/>
            <person name="Toyoda A."/>
            <person name="Nozaki H."/>
        </authorList>
    </citation>
    <scope>NUCLEOTIDE SEQUENCE</scope>
    <source>
        <strain evidence="3">NIES-3780</strain>
    </source>
</reference>
<organism evidence="3 4">
    <name type="scientific">Volvox africanus</name>
    <dbReference type="NCBI Taxonomy" id="51714"/>
    <lineage>
        <taxon>Eukaryota</taxon>
        <taxon>Viridiplantae</taxon>
        <taxon>Chlorophyta</taxon>
        <taxon>core chlorophytes</taxon>
        <taxon>Chlorophyceae</taxon>
        <taxon>CS clade</taxon>
        <taxon>Chlamydomonadales</taxon>
        <taxon>Volvocaceae</taxon>
        <taxon>Volvox</taxon>
    </lineage>
</organism>
<feature type="chain" id="PRO_5035210426" description="Sulfotransferase domain-containing protein" evidence="2">
    <location>
        <begin position="23"/>
        <end position="722"/>
    </location>
</feature>
<keyword evidence="2" id="KW-0732">Signal</keyword>
<sequence>MRLAITSMLWFLAQALTTLVDAKEVDIRVLQQDVHRDSDHDINSSMLDEYFQSVLLLLAQANAQRRDGLQSDSAEDVGFPSAIKALDELANSWIHARTTVGLYHVYELDDPLAAPLVTALSTQVPTRQQEASKYLRILMTAVRNLTGEDGHVHDGSSTARESGGVGMVPEHSYPLLRRTTVARLTQLWLLHLRHQDTPLSQSEYGSGSKLSNWVATARRDVDRVLLMLFWLHRAGMRSRIALEFLHISKAAGTSMCHLAEVSGCHAQDFSMGRTCLMRDFDDQPRWINGTHHWKLIAPAAEPWGAHPYAFLLYGVPRLPNRKRTCSARLGMLEKHRLNFFANEYTIYNNLTAYIEPEENDDDDEGGGLRGVGVVGTVNAPPLPPSPPVPRPPPAPPQSVIFEETAARYASYVSQLVGADSGRRARYKSAGGSSSRSRSLKSAGSSRGESRSRTLRSGSSVKGGSRSRRVSAVIGGAALCPFFANVVVLRDPAERFMSHLKFIAQTYGTKYKWPGIAQAFAPGRNSSDWWRAFIPPLFDNYMLRTLAGEAAFAMSHEALGAGAESYMQLAKAMLAQYDVLLVLEVNETLHRRAVHFGLAWRHLLTEFQLRNASSLLKKLNEMKIFGAQLAALLPDESVLAELKPAAVRYDNQLYSYGTLLAGLDDVVWRSAELTLGEPMPGFHDGSVSGCGYIPRRERPPGPPGKTRDTAPQTQQQQQQDLSG</sequence>
<feature type="region of interest" description="Disordered" evidence="1">
    <location>
        <begin position="685"/>
        <end position="722"/>
    </location>
</feature>
<dbReference type="AlphaFoldDB" id="A0A8J4B437"/>
<evidence type="ECO:0000313" key="4">
    <source>
        <dbReference type="Proteomes" id="UP000747399"/>
    </source>
</evidence>
<evidence type="ECO:0000256" key="1">
    <source>
        <dbReference type="SAM" id="MobiDB-lite"/>
    </source>
</evidence>
<evidence type="ECO:0000256" key="2">
    <source>
        <dbReference type="SAM" id="SignalP"/>
    </source>
</evidence>
<feature type="compositionally biased region" description="Low complexity" evidence="1">
    <location>
        <begin position="711"/>
        <end position="722"/>
    </location>
</feature>
<dbReference type="Proteomes" id="UP000747399">
    <property type="component" value="Unassembled WGS sequence"/>
</dbReference>
<feature type="compositionally biased region" description="Low complexity" evidence="1">
    <location>
        <begin position="427"/>
        <end position="446"/>
    </location>
</feature>
<feature type="compositionally biased region" description="Low complexity" evidence="1">
    <location>
        <begin position="454"/>
        <end position="465"/>
    </location>
</feature>
<dbReference type="EMBL" id="BNCO01000015">
    <property type="protein sequence ID" value="GIL53710.1"/>
    <property type="molecule type" value="Genomic_DNA"/>
</dbReference>
<evidence type="ECO:0008006" key="5">
    <source>
        <dbReference type="Google" id="ProtNLM"/>
    </source>
</evidence>
<keyword evidence="4" id="KW-1185">Reference proteome</keyword>
<feature type="region of interest" description="Disordered" evidence="1">
    <location>
        <begin position="356"/>
        <end position="398"/>
    </location>
</feature>
<comment type="caution">
    <text evidence="3">The sequence shown here is derived from an EMBL/GenBank/DDBJ whole genome shotgun (WGS) entry which is preliminary data.</text>
</comment>
<feature type="region of interest" description="Disordered" evidence="1">
    <location>
        <begin position="422"/>
        <end position="465"/>
    </location>
</feature>
<name>A0A8J4B437_9CHLO</name>
<protein>
    <recommendedName>
        <fullName evidence="5">Sulfotransferase domain-containing protein</fullName>
    </recommendedName>
</protein>
<feature type="compositionally biased region" description="Acidic residues" evidence="1">
    <location>
        <begin position="356"/>
        <end position="365"/>
    </location>
</feature>